<protein>
    <submittedName>
        <fullName evidence="1">Unannotated protein</fullName>
    </submittedName>
</protein>
<dbReference type="AlphaFoldDB" id="A0A6J7NY02"/>
<accession>A0A6J7NY02</accession>
<name>A0A6J7NY02_9ZZZZ</name>
<proteinExistence type="predicted"/>
<organism evidence="1">
    <name type="scientific">freshwater metagenome</name>
    <dbReference type="NCBI Taxonomy" id="449393"/>
    <lineage>
        <taxon>unclassified sequences</taxon>
        <taxon>metagenomes</taxon>
        <taxon>ecological metagenomes</taxon>
    </lineage>
</organism>
<dbReference type="EMBL" id="CAFBOY010000038">
    <property type="protein sequence ID" value="CAB4995482.1"/>
    <property type="molecule type" value="Genomic_DNA"/>
</dbReference>
<reference evidence="1" key="1">
    <citation type="submission" date="2020-05" db="EMBL/GenBank/DDBJ databases">
        <authorList>
            <person name="Chiriac C."/>
            <person name="Salcher M."/>
            <person name="Ghai R."/>
            <person name="Kavagutti S V."/>
        </authorList>
    </citation>
    <scope>NUCLEOTIDE SEQUENCE</scope>
</reference>
<evidence type="ECO:0000313" key="1">
    <source>
        <dbReference type="EMBL" id="CAB4995482.1"/>
    </source>
</evidence>
<sequence length="172" mass="19721">MRWQMAMSLDRQRQEQVRLSPLVSLSSNVLLRPMILIGPSFPIKVSHKFSLLFQRASSVFRSQKILKSSHLTVEFAHSLFTVVAHLNHRLKPLTTELKSLLELPADFLIFIVKVNSHSSLSLALFSMKQMRCSTLASYLMWRRSLRALQHVSRRCSSRQQCLETSSLLLVAS</sequence>
<gene>
    <name evidence="1" type="ORF">UFOPK4022_00442</name>
</gene>